<sequence length="69" mass="7465">MGVGRGKEMNKLVGDLIEGQLTRIDLEAQASAESKTRQSAVRCRDAESMRSSAAAAEHARESKVTKEAF</sequence>
<name>C5LPS7_PERM5</name>
<dbReference type="AlphaFoldDB" id="C5LPS7"/>
<keyword evidence="2" id="KW-1185">Reference proteome</keyword>
<proteinExistence type="predicted"/>
<dbReference type="GeneID" id="9058465"/>
<gene>
    <name evidence="1" type="ORF">Pmar_PMAR020151</name>
</gene>
<evidence type="ECO:0000313" key="1">
    <source>
        <dbReference type="EMBL" id="EER01245.1"/>
    </source>
</evidence>
<accession>C5LPS7</accession>
<reference evidence="1 2" key="1">
    <citation type="submission" date="2008-07" db="EMBL/GenBank/DDBJ databases">
        <authorList>
            <person name="El-Sayed N."/>
            <person name="Caler E."/>
            <person name="Inman J."/>
            <person name="Amedeo P."/>
            <person name="Hass B."/>
            <person name="Wortman J."/>
        </authorList>
    </citation>
    <scope>NUCLEOTIDE SEQUENCE [LARGE SCALE GENOMIC DNA]</scope>
    <source>
        <strain evidence="2">ATCC 50983 / TXsc</strain>
    </source>
</reference>
<dbReference type="RefSeq" id="XP_002768527.1">
    <property type="nucleotide sequence ID" value="XM_002768481.1"/>
</dbReference>
<evidence type="ECO:0000313" key="2">
    <source>
        <dbReference type="Proteomes" id="UP000007800"/>
    </source>
</evidence>
<organism evidence="2">
    <name type="scientific">Perkinsus marinus (strain ATCC 50983 / TXsc)</name>
    <dbReference type="NCBI Taxonomy" id="423536"/>
    <lineage>
        <taxon>Eukaryota</taxon>
        <taxon>Sar</taxon>
        <taxon>Alveolata</taxon>
        <taxon>Perkinsozoa</taxon>
        <taxon>Perkinsea</taxon>
        <taxon>Perkinsida</taxon>
        <taxon>Perkinsidae</taxon>
        <taxon>Perkinsus</taxon>
    </lineage>
</organism>
<dbReference type="EMBL" id="GG684277">
    <property type="protein sequence ID" value="EER01245.1"/>
    <property type="molecule type" value="Genomic_DNA"/>
</dbReference>
<dbReference type="Proteomes" id="UP000007800">
    <property type="component" value="Unassembled WGS sequence"/>
</dbReference>
<dbReference type="InParanoid" id="C5LPS7"/>
<protein>
    <submittedName>
        <fullName evidence="1">Uncharacterized protein</fullName>
    </submittedName>
</protein>